<dbReference type="RefSeq" id="WP_006989892.1">
    <property type="nucleotide sequence ID" value="NZ_JH594606.1"/>
</dbReference>
<dbReference type="HOGENOM" id="CLU_072812_0_0_10"/>
<evidence type="ECO:0000313" key="1">
    <source>
        <dbReference type="EMBL" id="EHQ03586.1"/>
    </source>
</evidence>
<evidence type="ECO:0000313" key="2">
    <source>
        <dbReference type="Proteomes" id="UP000003844"/>
    </source>
</evidence>
<dbReference type="eggNOG" id="ENOG502ZBSK">
    <property type="taxonomic scope" value="Bacteria"/>
</dbReference>
<keyword evidence="2" id="KW-1185">Reference proteome</keyword>
<sequence>MNITKLGIYLVIIYSFMACSKSTMKFIPFQEQTLKEIPGASGVAFQENKIYVIGDNAPYLFELNHQGKLLSKFQIHSLKDYHNNEIAKPLKPDFEAMELIQYQGKKELIIFGSGSKSPERDVFTRIYLKEPPELKTYNLTGFYSVLKELKLTKGYELNIEAVAMHADSLMLFNRGQNLIFKLDYSGFLHYLSNEKKLPEIEVIEIQLPHINQITAGFSGATIIPGTRTLLFTTTVENTPNAYDDGEVLGSFLGMVNLEELSDPGALKYALLKKNREAWKIKIESVAVVKSISPKQLEILLVSDSDGAESQLIRGTLSW</sequence>
<dbReference type="InterPro" id="IPR053851">
    <property type="entry name" value="DUF6929"/>
</dbReference>
<accession>H2BS60</accession>
<dbReference type="STRING" id="865937.Gilli_2976"/>
<evidence type="ECO:0008006" key="3">
    <source>
        <dbReference type="Google" id="ProtNLM"/>
    </source>
</evidence>
<protein>
    <recommendedName>
        <fullName evidence="3">Lipoprotein</fullName>
    </recommendedName>
</protein>
<reference evidence="2" key="1">
    <citation type="journal article" date="2012" name="Stand. Genomic Sci.">
        <title>Genome sequence of the Antarctic rhodopsins-containing flavobacterium Gillisia limnaea type strain (R-8282(T)).</title>
        <authorList>
            <person name="Riedel T."/>
            <person name="Held B."/>
            <person name="Nolan M."/>
            <person name="Lucas S."/>
            <person name="Lapidus A."/>
            <person name="Tice H."/>
            <person name="Del Rio T.G."/>
            <person name="Cheng J.F."/>
            <person name="Han C."/>
            <person name="Tapia R."/>
            <person name="Goodwin L.A."/>
            <person name="Pitluck S."/>
            <person name="Liolios K."/>
            <person name="Mavromatis K."/>
            <person name="Pagani I."/>
            <person name="Ivanova N."/>
            <person name="Mikhailova N."/>
            <person name="Pati A."/>
            <person name="Chen A."/>
            <person name="Palaniappan K."/>
            <person name="Land M."/>
            <person name="Rohde M."/>
            <person name="Tindall B.J."/>
            <person name="Detter J.C."/>
            <person name="Goker M."/>
            <person name="Bristow J."/>
            <person name="Eisen J.A."/>
            <person name="Markowitz V."/>
            <person name="Hugenholtz P."/>
            <person name="Kyrpides N.C."/>
            <person name="Klenk H.P."/>
            <person name="Woyke T."/>
        </authorList>
    </citation>
    <scope>NUCLEOTIDE SEQUENCE [LARGE SCALE GENOMIC DNA]</scope>
    <source>
        <strain evidence="2">DSM 15749 / LMG 21470 / R-8282</strain>
    </source>
</reference>
<dbReference type="OrthoDB" id="6710009at2"/>
<dbReference type="PROSITE" id="PS51257">
    <property type="entry name" value="PROKAR_LIPOPROTEIN"/>
    <property type="match status" value="1"/>
</dbReference>
<dbReference type="EMBL" id="JH594606">
    <property type="protein sequence ID" value="EHQ03586.1"/>
    <property type="molecule type" value="Genomic_DNA"/>
</dbReference>
<dbReference type="Proteomes" id="UP000003844">
    <property type="component" value="Unassembled WGS sequence"/>
</dbReference>
<name>H2BS60_GILLR</name>
<organism evidence="1 2">
    <name type="scientific">Gillisia limnaea (strain DSM 15749 / LMG 21470 / R-8282)</name>
    <dbReference type="NCBI Taxonomy" id="865937"/>
    <lineage>
        <taxon>Bacteria</taxon>
        <taxon>Pseudomonadati</taxon>
        <taxon>Bacteroidota</taxon>
        <taxon>Flavobacteriia</taxon>
        <taxon>Flavobacteriales</taxon>
        <taxon>Flavobacteriaceae</taxon>
        <taxon>Gillisia</taxon>
    </lineage>
</organism>
<proteinExistence type="predicted"/>
<dbReference type="AlphaFoldDB" id="H2BS60"/>
<dbReference type="Pfam" id="PF22000">
    <property type="entry name" value="DUF6929"/>
    <property type="match status" value="1"/>
</dbReference>
<gene>
    <name evidence="1" type="ORF">Gilli_2976</name>
</gene>